<dbReference type="EMBL" id="JAVREQ010000018">
    <property type="protein sequence ID" value="MDT0380928.1"/>
    <property type="molecule type" value="Genomic_DNA"/>
</dbReference>
<feature type="region of interest" description="Disordered" evidence="1">
    <location>
        <begin position="56"/>
        <end position="92"/>
    </location>
</feature>
<accession>A0ABU2NZ79</accession>
<gene>
    <name evidence="3" type="ORF">RM572_19420</name>
</gene>
<sequence>MSRRTVRTTRVPRLARAMHRGGFMPVLSTVSAHRRPLATAAAAAGLLFALGFVPSAQASSEPPAGEQMRTAAAEVQAAADPGAVAGPRLHPDSGADTTPYVLGAVGLAGAGGLLAARTRAVRARR</sequence>
<feature type="transmembrane region" description="Helical" evidence="2">
    <location>
        <begin position="97"/>
        <end position="116"/>
    </location>
</feature>
<organism evidence="3 4">
    <name type="scientific">Streptomyces hazeniae</name>
    <dbReference type="NCBI Taxonomy" id="3075538"/>
    <lineage>
        <taxon>Bacteria</taxon>
        <taxon>Bacillati</taxon>
        <taxon>Actinomycetota</taxon>
        <taxon>Actinomycetes</taxon>
        <taxon>Kitasatosporales</taxon>
        <taxon>Streptomycetaceae</taxon>
        <taxon>Streptomyces</taxon>
    </lineage>
</organism>
<protein>
    <recommendedName>
        <fullName evidence="5">LPXTG cell wall anchor domain-containing protein</fullName>
    </recommendedName>
</protein>
<evidence type="ECO:0000256" key="2">
    <source>
        <dbReference type="SAM" id="Phobius"/>
    </source>
</evidence>
<evidence type="ECO:0000313" key="4">
    <source>
        <dbReference type="Proteomes" id="UP001183414"/>
    </source>
</evidence>
<keyword evidence="2" id="KW-0472">Membrane</keyword>
<name>A0ABU2NZ79_9ACTN</name>
<evidence type="ECO:0000313" key="3">
    <source>
        <dbReference type="EMBL" id="MDT0380928.1"/>
    </source>
</evidence>
<proteinExistence type="predicted"/>
<keyword evidence="4" id="KW-1185">Reference proteome</keyword>
<keyword evidence="2" id="KW-1133">Transmembrane helix</keyword>
<dbReference type="RefSeq" id="WP_311674621.1">
    <property type="nucleotide sequence ID" value="NZ_JAVREQ010000018.1"/>
</dbReference>
<dbReference type="Proteomes" id="UP001183414">
    <property type="component" value="Unassembled WGS sequence"/>
</dbReference>
<evidence type="ECO:0000256" key="1">
    <source>
        <dbReference type="SAM" id="MobiDB-lite"/>
    </source>
</evidence>
<keyword evidence="2" id="KW-0812">Transmembrane</keyword>
<evidence type="ECO:0008006" key="5">
    <source>
        <dbReference type="Google" id="ProtNLM"/>
    </source>
</evidence>
<comment type="caution">
    <text evidence="3">The sequence shown here is derived from an EMBL/GenBank/DDBJ whole genome shotgun (WGS) entry which is preliminary data.</text>
</comment>
<reference evidence="4" key="1">
    <citation type="submission" date="2023-07" db="EMBL/GenBank/DDBJ databases">
        <title>30 novel species of actinomycetes from the DSMZ collection.</title>
        <authorList>
            <person name="Nouioui I."/>
        </authorList>
    </citation>
    <scope>NUCLEOTIDE SEQUENCE [LARGE SCALE GENOMIC DNA]</scope>
    <source>
        <strain evidence="4">DSM 42041</strain>
    </source>
</reference>